<proteinExistence type="predicted"/>
<gene>
    <name evidence="2" type="ORF">SDRG_06453</name>
</gene>
<keyword evidence="3" id="KW-1185">Reference proteome</keyword>
<accession>T0RV25</accession>
<feature type="region of interest" description="Disordered" evidence="1">
    <location>
        <begin position="49"/>
        <end position="72"/>
    </location>
</feature>
<dbReference type="InParanoid" id="T0RV25"/>
<evidence type="ECO:0000313" key="2">
    <source>
        <dbReference type="EMBL" id="EQC36348.1"/>
    </source>
</evidence>
<organism evidence="2 3">
    <name type="scientific">Saprolegnia diclina (strain VS20)</name>
    <dbReference type="NCBI Taxonomy" id="1156394"/>
    <lineage>
        <taxon>Eukaryota</taxon>
        <taxon>Sar</taxon>
        <taxon>Stramenopiles</taxon>
        <taxon>Oomycota</taxon>
        <taxon>Saprolegniomycetes</taxon>
        <taxon>Saprolegniales</taxon>
        <taxon>Saprolegniaceae</taxon>
        <taxon>Saprolegnia</taxon>
    </lineage>
</organism>
<sequence>MLTLFARKKGKKCKDIPTYAEQLRAHELKHGPIFPVAPIANGIAAHNTPSVQKAGQPEPASNVVPSAHGDAAYDSGGDDNDVYVLQAGRHVNDRTKPSVELRQDQKDQQNLNARRAAEIAWSGQFFDHLKHLVLEPCNPRLQYVQHVLGLRHLLP</sequence>
<name>T0RV25_SAPDV</name>
<evidence type="ECO:0000313" key="3">
    <source>
        <dbReference type="Proteomes" id="UP000030762"/>
    </source>
</evidence>
<dbReference type="GeneID" id="19947180"/>
<dbReference type="Proteomes" id="UP000030762">
    <property type="component" value="Unassembled WGS sequence"/>
</dbReference>
<dbReference type="EMBL" id="JH767148">
    <property type="protein sequence ID" value="EQC36348.1"/>
    <property type="molecule type" value="Genomic_DNA"/>
</dbReference>
<reference evidence="2 3" key="1">
    <citation type="submission" date="2012-04" db="EMBL/GenBank/DDBJ databases">
        <title>The Genome Sequence of Saprolegnia declina VS20.</title>
        <authorList>
            <consortium name="The Broad Institute Genome Sequencing Platform"/>
            <person name="Russ C."/>
            <person name="Nusbaum C."/>
            <person name="Tyler B."/>
            <person name="van West P."/>
            <person name="Dieguez-Uribeondo J."/>
            <person name="de Bruijn I."/>
            <person name="Tripathy S."/>
            <person name="Jiang R."/>
            <person name="Young S.K."/>
            <person name="Zeng Q."/>
            <person name="Gargeya S."/>
            <person name="Fitzgerald M."/>
            <person name="Haas B."/>
            <person name="Abouelleil A."/>
            <person name="Alvarado L."/>
            <person name="Arachchi H.M."/>
            <person name="Berlin A."/>
            <person name="Chapman S.B."/>
            <person name="Goldberg J."/>
            <person name="Griggs A."/>
            <person name="Gujja S."/>
            <person name="Hansen M."/>
            <person name="Howarth C."/>
            <person name="Imamovic A."/>
            <person name="Larimer J."/>
            <person name="McCowen C."/>
            <person name="Montmayeur A."/>
            <person name="Murphy C."/>
            <person name="Neiman D."/>
            <person name="Pearson M."/>
            <person name="Priest M."/>
            <person name="Roberts A."/>
            <person name="Saif S."/>
            <person name="Shea T."/>
            <person name="Sisk P."/>
            <person name="Sykes S."/>
            <person name="Wortman J."/>
            <person name="Nusbaum C."/>
            <person name="Birren B."/>
        </authorList>
    </citation>
    <scope>NUCLEOTIDE SEQUENCE [LARGE SCALE GENOMIC DNA]</scope>
    <source>
        <strain evidence="2 3">VS20</strain>
    </source>
</reference>
<dbReference type="RefSeq" id="XP_008610454.1">
    <property type="nucleotide sequence ID" value="XM_008612232.1"/>
</dbReference>
<protein>
    <submittedName>
        <fullName evidence="2">Uncharacterized protein</fullName>
    </submittedName>
</protein>
<evidence type="ECO:0000256" key="1">
    <source>
        <dbReference type="SAM" id="MobiDB-lite"/>
    </source>
</evidence>
<dbReference type="VEuPathDB" id="FungiDB:SDRG_06453"/>
<dbReference type="AlphaFoldDB" id="T0RV25"/>